<evidence type="ECO:0000313" key="1">
    <source>
        <dbReference type="EMBL" id="VDN15718.1"/>
    </source>
</evidence>
<protein>
    <submittedName>
        <fullName evidence="1">Uncharacterized protein</fullName>
    </submittedName>
</protein>
<accession>A0A3P7M044</accession>
<name>A0A3P7M044_DIBLA</name>
<proteinExistence type="predicted"/>
<dbReference type="EMBL" id="UYRU01063394">
    <property type="protein sequence ID" value="VDN15718.1"/>
    <property type="molecule type" value="Genomic_DNA"/>
</dbReference>
<organism evidence="1 2">
    <name type="scientific">Dibothriocephalus latus</name>
    <name type="common">Fish tapeworm</name>
    <name type="synonym">Diphyllobothrium latum</name>
    <dbReference type="NCBI Taxonomy" id="60516"/>
    <lineage>
        <taxon>Eukaryota</taxon>
        <taxon>Metazoa</taxon>
        <taxon>Spiralia</taxon>
        <taxon>Lophotrochozoa</taxon>
        <taxon>Platyhelminthes</taxon>
        <taxon>Cestoda</taxon>
        <taxon>Eucestoda</taxon>
        <taxon>Diphyllobothriidea</taxon>
        <taxon>Diphyllobothriidae</taxon>
        <taxon>Dibothriocephalus</taxon>
    </lineage>
</organism>
<sequence length="77" mass="8402">MISASQLSMDEEADLQTALRLSMSCQTWISQSPPPFLLNLLSGMSGDLKDSVAEITFEASFPLKFVGALQLAEHLSR</sequence>
<keyword evidence="2" id="KW-1185">Reference proteome</keyword>
<dbReference type="OrthoDB" id="10427874at2759"/>
<reference evidence="1 2" key="1">
    <citation type="submission" date="2018-11" db="EMBL/GenBank/DDBJ databases">
        <authorList>
            <consortium name="Pathogen Informatics"/>
        </authorList>
    </citation>
    <scope>NUCLEOTIDE SEQUENCE [LARGE SCALE GENOMIC DNA]</scope>
</reference>
<evidence type="ECO:0000313" key="2">
    <source>
        <dbReference type="Proteomes" id="UP000281553"/>
    </source>
</evidence>
<dbReference type="Proteomes" id="UP000281553">
    <property type="component" value="Unassembled WGS sequence"/>
</dbReference>
<dbReference type="AlphaFoldDB" id="A0A3P7M044"/>
<gene>
    <name evidence="1" type="ORF">DILT_LOCUS11549</name>
</gene>